<dbReference type="Pfam" id="PF06904">
    <property type="entry name" value="Extensin-like_C"/>
    <property type="match status" value="1"/>
</dbReference>
<evidence type="ECO:0000256" key="1">
    <source>
        <dbReference type="SAM" id="SignalP"/>
    </source>
</evidence>
<name>A0A844ZFP0_9SPHN</name>
<feature type="signal peptide" evidence="1">
    <location>
        <begin position="1"/>
        <end position="24"/>
    </location>
</feature>
<gene>
    <name evidence="3" type="ORF">GRI38_07010</name>
</gene>
<dbReference type="RefSeq" id="WP_160682141.1">
    <property type="nucleotide sequence ID" value="NZ_WTYW01000001.1"/>
</dbReference>
<sequence>MPSAPFLRRLLASAVIALSLASCAGERPRQQLPPGQPIETAEQSREAKLCLAELDRTGSPYRALPDRYFGAGCQTLNTVQLDAIRGDDGQFALTNLGPVTCPLATTVSQWARFGVDRAAREILGSPLARIQTFGSYSCRNVAGTARRSAHSRAEAVDVAAFVLADGRRVEVLSDWNGGSAEERRFLRVVQESACKRFGTVLGPEYNAAHRNHFHLEMRGGSFCR</sequence>
<reference evidence="3 4" key="1">
    <citation type="submission" date="2019-12" db="EMBL/GenBank/DDBJ databases">
        <title>Genomic-based taxomic classification of the family Erythrobacteraceae.</title>
        <authorList>
            <person name="Xu L."/>
        </authorList>
    </citation>
    <scope>NUCLEOTIDE SEQUENCE [LARGE SCALE GENOMIC DNA]</scope>
    <source>
        <strain evidence="3 4">MCCC 1A09962</strain>
    </source>
</reference>
<dbReference type="InterPro" id="IPR009683">
    <property type="entry name" value="Extensin-like_C"/>
</dbReference>
<keyword evidence="1" id="KW-0732">Signal</keyword>
<feature type="domain" description="Extensin-like C-terminal" evidence="2">
    <location>
        <begin position="49"/>
        <end position="224"/>
    </location>
</feature>
<evidence type="ECO:0000259" key="2">
    <source>
        <dbReference type="Pfam" id="PF06904"/>
    </source>
</evidence>
<protein>
    <submittedName>
        <fullName evidence="3">Extensin</fullName>
    </submittedName>
</protein>
<dbReference type="EMBL" id="WTYW01000001">
    <property type="protein sequence ID" value="MXO85780.1"/>
    <property type="molecule type" value="Genomic_DNA"/>
</dbReference>
<comment type="caution">
    <text evidence="3">The sequence shown here is derived from an EMBL/GenBank/DDBJ whole genome shotgun (WGS) entry which is preliminary data.</text>
</comment>
<evidence type="ECO:0000313" key="4">
    <source>
        <dbReference type="Proteomes" id="UP000433104"/>
    </source>
</evidence>
<dbReference type="Proteomes" id="UP000433104">
    <property type="component" value="Unassembled WGS sequence"/>
</dbReference>
<dbReference type="AlphaFoldDB" id="A0A844ZFP0"/>
<proteinExistence type="predicted"/>
<dbReference type="OrthoDB" id="9809788at2"/>
<evidence type="ECO:0000313" key="3">
    <source>
        <dbReference type="EMBL" id="MXO85780.1"/>
    </source>
</evidence>
<accession>A0A844ZFP0</accession>
<organism evidence="3 4">
    <name type="scientific">Parapontixanthobacter aurantiacus</name>
    <dbReference type="NCBI Taxonomy" id="1463599"/>
    <lineage>
        <taxon>Bacteria</taxon>
        <taxon>Pseudomonadati</taxon>
        <taxon>Pseudomonadota</taxon>
        <taxon>Alphaproteobacteria</taxon>
        <taxon>Sphingomonadales</taxon>
        <taxon>Erythrobacteraceae</taxon>
        <taxon>Parapontixanthobacter</taxon>
    </lineage>
</organism>
<feature type="chain" id="PRO_5032449025" evidence="1">
    <location>
        <begin position="25"/>
        <end position="224"/>
    </location>
</feature>
<keyword evidence="4" id="KW-1185">Reference proteome</keyword>